<evidence type="ECO:0000256" key="5">
    <source>
        <dbReference type="ARBA" id="ARBA00022801"/>
    </source>
</evidence>
<keyword evidence="3" id="KW-0645">Protease</keyword>
<dbReference type="Proteomes" id="UP000186817">
    <property type="component" value="Unassembled WGS sequence"/>
</dbReference>
<dbReference type="PANTHER" id="PTHR38469:SF1">
    <property type="entry name" value="PERIPLASMIC PEPTIDASE SUBFAMILY S1B"/>
    <property type="match status" value="1"/>
</dbReference>
<dbReference type="InterPro" id="IPR029058">
    <property type="entry name" value="AB_hydrolase_fold"/>
</dbReference>
<evidence type="ECO:0000313" key="8">
    <source>
        <dbReference type="EMBL" id="OLQ15618.1"/>
    </source>
</evidence>
<proteinExistence type="inferred from homology"/>
<evidence type="ECO:0000256" key="6">
    <source>
        <dbReference type="SAM" id="MobiDB-lite"/>
    </source>
</evidence>
<dbReference type="InterPro" id="IPR043504">
    <property type="entry name" value="Peptidase_S1_PA_chymotrypsin"/>
</dbReference>
<dbReference type="Gene3D" id="3.40.50.1820">
    <property type="entry name" value="alpha/beta hydrolase"/>
    <property type="match status" value="1"/>
</dbReference>
<dbReference type="GO" id="GO:0070009">
    <property type="term" value="F:serine-type aminopeptidase activity"/>
    <property type="evidence" value="ECO:0007669"/>
    <property type="project" value="InterPro"/>
</dbReference>
<dbReference type="InterPro" id="IPR000073">
    <property type="entry name" value="AB_hydrolase_1"/>
</dbReference>
<feature type="compositionally biased region" description="Pro residues" evidence="6">
    <location>
        <begin position="46"/>
        <end position="56"/>
    </location>
</feature>
<evidence type="ECO:0000256" key="2">
    <source>
        <dbReference type="ARBA" id="ARBA00022438"/>
    </source>
</evidence>
<dbReference type="GO" id="GO:0008239">
    <property type="term" value="F:dipeptidyl-peptidase activity"/>
    <property type="evidence" value="ECO:0007669"/>
    <property type="project" value="InterPro"/>
</dbReference>
<organism evidence="8 9">
    <name type="scientific">Symbiodinium microadriaticum</name>
    <name type="common">Dinoflagellate</name>
    <name type="synonym">Zooxanthella microadriatica</name>
    <dbReference type="NCBI Taxonomy" id="2951"/>
    <lineage>
        <taxon>Eukaryota</taxon>
        <taxon>Sar</taxon>
        <taxon>Alveolata</taxon>
        <taxon>Dinophyceae</taxon>
        <taxon>Suessiales</taxon>
        <taxon>Symbiodiniaceae</taxon>
        <taxon>Symbiodinium</taxon>
    </lineage>
</organism>
<protein>
    <submittedName>
        <fullName evidence="8">Abhydrolase domain-containing protein 8</fullName>
    </submittedName>
</protein>
<keyword evidence="5 8" id="KW-0378">Hydrolase</keyword>
<comment type="similarity">
    <text evidence="1">Belongs to the peptidase S46 family.</text>
</comment>
<dbReference type="SUPFAM" id="SSF53474">
    <property type="entry name" value="alpha/beta-Hydrolases"/>
    <property type="match status" value="1"/>
</dbReference>
<evidence type="ECO:0000256" key="4">
    <source>
        <dbReference type="ARBA" id="ARBA00022729"/>
    </source>
</evidence>
<dbReference type="OrthoDB" id="188521at2759"/>
<evidence type="ECO:0000256" key="3">
    <source>
        <dbReference type="ARBA" id="ARBA00022670"/>
    </source>
</evidence>
<feature type="region of interest" description="Disordered" evidence="6">
    <location>
        <begin position="1"/>
        <end position="133"/>
    </location>
</feature>
<dbReference type="PANTHER" id="PTHR38469">
    <property type="entry name" value="PERIPLASMIC PEPTIDASE SUBFAMILY S1B"/>
    <property type="match status" value="1"/>
</dbReference>
<dbReference type="AlphaFoldDB" id="A0A1Q9F7F6"/>
<gene>
    <name evidence="8" type="primary">ABHD8</name>
    <name evidence="8" type="ORF">AK812_SmicGene93</name>
</gene>
<accession>A0A1Q9F7F6</accession>
<dbReference type="InterPro" id="IPR009003">
    <property type="entry name" value="Peptidase_S1_PA"/>
</dbReference>
<dbReference type="Pfam" id="PF12697">
    <property type="entry name" value="Abhydrolase_6"/>
    <property type="match status" value="1"/>
</dbReference>
<name>A0A1Q9F7F6_SYMMI</name>
<dbReference type="EMBL" id="LSRX01000001">
    <property type="protein sequence ID" value="OLQ15618.1"/>
    <property type="molecule type" value="Genomic_DNA"/>
</dbReference>
<dbReference type="InterPro" id="IPR019500">
    <property type="entry name" value="Pep_S46"/>
</dbReference>
<comment type="caution">
    <text evidence="8">The sequence shown here is derived from an EMBL/GenBank/DDBJ whole genome shotgun (WGS) entry which is preliminary data.</text>
</comment>
<dbReference type="Pfam" id="PF10459">
    <property type="entry name" value="Peptidase_S46"/>
    <property type="match status" value="1"/>
</dbReference>
<dbReference type="GO" id="GO:0006508">
    <property type="term" value="P:proteolysis"/>
    <property type="evidence" value="ECO:0007669"/>
    <property type="project" value="UniProtKB-KW"/>
</dbReference>
<keyword evidence="9" id="KW-1185">Reference proteome</keyword>
<evidence type="ECO:0000313" key="9">
    <source>
        <dbReference type="Proteomes" id="UP000186817"/>
    </source>
</evidence>
<reference evidence="8 9" key="1">
    <citation type="submission" date="2016-02" db="EMBL/GenBank/DDBJ databases">
        <title>Genome analysis of coral dinoflagellate symbionts highlights evolutionary adaptations to a symbiotic lifestyle.</title>
        <authorList>
            <person name="Aranda M."/>
            <person name="Li Y."/>
            <person name="Liew Y.J."/>
            <person name="Baumgarten S."/>
            <person name="Simakov O."/>
            <person name="Wilson M."/>
            <person name="Piel J."/>
            <person name="Ashoor H."/>
            <person name="Bougouffa S."/>
            <person name="Bajic V.B."/>
            <person name="Ryu T."/>
            <person name="Ravasi T."/>
            <person name="Bayer T."/>
            <person name="Micklem G."/>
            <person name="Kim H."/>
            <person name="Bhak J."/>
            <person name="Lajeunesse T.C."/>
            <person name="Voolstra C.R."/>
        </authorList>
    </citation>
    <scope>NUCLEOTIDE SEQUENCE [LARGE SCALE GENOMIC DNA]</scope>
    <source>
        <strain evidence="8 9">CCMP2467</strain>
    </source>
</reference>
<keyword evidence="2" id="KW-0031">Aminopeptidase</keyword>
<evidence type="ECO:0000256" key="1">
    <source>
        <dbReference type="ARBA" id="ARBA00010491"/>
    </source>
</evidence>
<feature type="domain" description="AB hydrolase-1" evidence="7">
    <location>
        <begin position="203"/>
        <end position="440"/>
    </location>
</feature>
<evidence type="ECO:0000259" key="7">
    <source>
        <dbReference type="Pfam" id="PF12697"/>
    </source>
</evidence>
<dbReference type="Gene3D" id="2.40.10.10">
    <property type="entry name" value="Trypsin-like serine proteases"/>
    <property type="match status" value="1"/>
</dbReference>
<sequence>MNMLAYSQPPTPQGVPMMPARMAMSLPSTPSGAIPGRCLTRTSAPPLLPPSAPPRGLPEDDDKAPPPPENSPGGPQMRHGPLPPMTSTPAPLGEAGRSMNKLASTPAVNSGGALLSTQPPRPAQEGPTKPRTSRYVTRHSYVYDAAMTVTAVLAVLQPPAVMKFDATWRSGRALLEKSKLLEVRPGRRLNYLQLDPKPGQPTLLLVHGSAAAFSQYLPLVEPLVEKMGYGIVTFDWYGCGGSDKPDSWSAYSFDELLADLKEVWKMAAACGTGPHFVAGHSFGTHLVIRLVASLARESATNPIAGLVLLGGARQFPEGHPIFRLPVFLLSQFQHGMTDAFLKMALADSCDPEMRKQEEDACNANPMYMCKAYYRQVRNATDAELSACVDMPALVIRGEQDGIISSEDAKALVATLPKSKGVEVQGAGHAPMLEAPSEVAELVVEFVKTAEKKPSPPAPELAQQGPPGTFFHKGPGPGLVFTELTTSSEGGTKESQASTSDDPSFVDAPFGHSANLLRWIAAASFGVAFWLQALLEMHQQFTIYRFRTWPITAVKSLEPMLQKMGLKVSADAIDGTSKSEGSGGRHFSDALVSVGAAGRGGTGSFVSSSGLILTNWHVAYDAVRQASLQGSHDYVRDGFVAKSLKEELKGPNYEVWITKSCKDVSKEVTDVIGSEQDPLKRANRVRDVMQEIAQAAQAEKASGEASDGGKRCDVQEMLPNESNVLFTYERIKDVRIVYVPPKSLGNFGGDTDNFEWPRHTADFTLLRAYVGPDGKAAEYSVDNVPYKPKTFLNVQQQGAAEGDFIFLLGFPGSTMRYAPTSRLRFSDEVAVPNMVSDFARKLQLIAQYEKDSEEAALKLGTSKKGLANEYKRSQGKLVMMRKLGLMQERSQEEAALCAKAPEAKEALDRLSKIYDELRAMESVSTALEACRGIYCGSALLAVGHALHEYLTIECPKPDGERESSYRQRNLPFLAQRLAKRVGEIHQPHEAALIKDALDMLEKTPDLKSAFAAILKSFGGESYLSKMESTIGSSELKALSDPELMKSIFAEDGAAKDRKALLEDPFVKCAGSLWEAYASNRDRSKALLSERDALFAKLLELQRKHSDGEVMYPDCNGSLRISAGFVEGYEAADAVVCKPQTTLAGLFDKAVEAKLSKDEGRLAEFGCPDRLYDMLSSPSSNCQKVPVCLLYSTDTVGGNSGSPVMNANGELVGINFDRQRQGLMNEFKWSKDYSRSMGVDVRYMLWLMGDYDGAKNLVQEMLEG</sequence>
<dbReference type="SUPFAM" id="SSF50494">
    <property type="entry name" value="Trypsin-like serine proteases"/>
    <property type="match status" value="1"/>
</dbReference>
<keyword evidence="4" id="KW-0732">Signal</keyword>